<organism evidence="3 4">
    <name type="scientific">Fluctibacter halophilus</name>
    <dbReference type="NCBI Taxonomy" id="226011"/>
    <lineage>
        <taxon>Bacteria</taxon>
        <taxon>Pseudomonadati</taxon>
        <taxon>Pseudomonadota</taxon>
        <taxon>Gammaproteobacteria</taxon>
        <taxon>Alteromonadales</taxon>
        <taxon>Alteromonadaceae</taxon>
        <taxon>Fluctibacter</taxon>
    </lineage>
</organism>
<dbReference type="Proteomes" id="UP001520878">
    <property type="component" value="Unassembled WGS sequence"/>
</dbReference>
<accession>A0ABS8G2D0</accession>
<dbReference type="RefSeq" id="WP_229156662.1">
    <property type="nucleotide sequence ID" value="NZ_JAJEWP010000001.1"/>
</dbReference>
<name>A0ABS8G2D0_9ALTE</name>
<evidence type="ECO:0000256" key="1">
    <source>
        <dbReference type="SAM" id="SignalP"/>
    </source>
</evidence>
<dbReference type="InterPro" id="IPR016087">
    <property type="entry name" value="Chalcone_isomerase"/>
</dbReference>
<evidence type="ECO:0000259" key="2">
    <source>
        <dbReference type="Pfam" id="PF16036"/>
    </source>
</evidence>
<evidence type="ECO:0000313" key="4">
    <source>
        <dbReference type="Proteomes" id="UP001520878"/>
    </source>
</evidence>
<proteinExistence type="predicted"/>
<sequence>MCIARRTRQLIGAAALLAMASSQAMASEVGSRPLEGLQKVGEATLSVLFWDIYTSRLYSPDGNYPGIQPPLALDIEYLRDISADDLVQQTDKEWQRLGIDHQNVTDWLSMLSDLWPDIREGDRLTLRVEENGNSTFFYNHEAIGHIEDQAFAGHFLSIWLDPACRYPDVRKQLIGAP</sequence>
<feature type="domain" description="Chalcone isomerase" evidence="2">
    <location>
        <begin position="43"/>
        <end position="173"/>
    </location>
</feature>
<dbReference type="Pfam" id="PF16036">
    <property type="entry name" value="Chalcone_3"/>
    <property type="match status" value="1"/>
</dbReference>
<dbReference type="GO" id="GO:0016853">
    <property type="term" value="F:isomerase activity"/>
    <property type="evidence" value="ECO:0007669"/>
    <property type="project" value="UniProtKB-KW"/>
</dbReference>
<comment type="caution">
    <text evidence="3">The sequence shown here is derived from an EMBL/GenBank/DDBJ whole genome shotgun (WGS) entry which is preliminary data.</text>
</comment>
<keyword evidence="1" id="KW-0732">Signal</keyword>
<feature type="chain" id="PRO_5045758316" evidence="1">
    <location>
        <begin position="27"/>
        <end position="177"/>
    </location>
</feature>
<feature type="signal peptide" evidence="1">
    <location>
        <begin position="1"/>
        <end position="26"/>
    </location>
</feature>
<gene>
    <name evidence="3" type="ORF">LJ739_00620</name>
</gene>
<evidence type="ECO:0000313" key="3">
    <source>
        <dbReference type="EMBL" id="MCC2614742.1"/>
    </source>
</evidence>
<reference evidence="3 4" key="1">
    <citation type="submission" date="2021-10" db="EMBL/GenBank/DDBJ databases">
        <title>Draft genome of Aestuariibacter halophilus JC2043.</title>
        <authorList>
            <person name="Emsley S.A."/>
            <person name="Pfannmuller K.M."/>
            <person name="Ushijima B."/>
            <person name="Saw J.H."/>
            <person name="Videau P."/>
        </authorList>
    </citation>
    <scope>NUCLEOTIDE SEQUENCE [LARGE SCALE GENOMIC DNA]</scope>
    <source>
        <strain evidence="3 4">JC2043</strain>
    </source>
</reference>
<keyword evidence="4" id="KW-1185">Reference proteome</keyword>
<protein>
    <submittedName>
        <fullName evidence="3">Chalcone isomerase family protein</fullName>
    </submittedName>
</protein>
<keyword evidence="3" id="KW-0413">Isomerase</keyword>
<dbReference type="EMBL" id="JAJEWP010000001">
    <property type="protein sequence ID" value="MCC2614742.1"/>
    <property type="molecule type" value="Genomic_DNA"/>
</dbReference>